<dbReference type="AlphaFoldDB" id="A0A1H4A7P7"/>
<evidence type="ECO:0000256" key="3">
    <source>
        <dbReference type="ARBA" id="ARBA00022603"/>
    </source>
</evidence>
<dbReference type="Gene3D" id="3.40.50.150">
    <property type="entry name" value="Vaccinia Virus protein VP39"/>
    <property type="match status" value="1"/>
</dbReference>
<sequence>MKYFEVEFTISPYSADAADLFASLAGEAGFETFEETETGLKGYVQQSLFDEDTLHECIEDFPFEGTSIIYNVREAEDRDWNEQWEQEGFEPIVIADQLVIHDGRHLPDVDSKVQIEIDAKLAFGTGTHETTRMICTQLLKLAKGRVLDCGTGTGILSICALKLGATEAVGYDIDEWSVDNARHNAVINRVDDRFTSILGDAKILENIDEKFDIVLANINRNILLADMPMFVSKMHEGSLLILSGFYSDDCEILIEKAHSIGLKLVSQTTDHDWACLVLKH</sequence>
<dbReference type="SUPFAM" id="SSF53335">
    <property type="entry name" value="S-adenosyl-L-methionine-dependent methyltransferases"/>
    <property type="match status" value="1"/>
</dbReference>
<dbReference type="GO" id="GO:0005737">
    <property type="term" value="C:cytoplasm"/>
    <property type="evidence" value="ECO:0007669"/>
    <property type="project" value="UniProtKB-SubCell"/>
</dbReference>
<dbReference type="EC" id="2.1.1.-" evidence="6"/>
<dbReference type="PIRSF" id="PIRSF000401">
    <property type="entry name" value="RPL11_MTase"/>
    <property type="match status" value="1"/>
</dbReference>
<comment type="catalytic activity">
    <reaction evidence="6">
        <text>L-lysyl-[protein] + 3 S-adenosyl-L-methionine = N(6),N(6),N(6)-trimethyl-L-lysyl-[protein] + 3 S-adenosyl-L-homocysteine + 3 H(+)</text>
        <dbReference type="Rhea" id="RHEA:54192"/>
        <dbReference type="Rhea" id="RHEA-COMP:9752"/>
        <dbReference type="Rhea" id="RHEA-COMP:13826"/>
        <dbReference type="ChEBI" id="CHEBI:15378"/>
        <dbReference type="ChEBI" id="CHEBI:29969"/>
        <dbReference type="ChEBI" id="CHEBI:57856"/>
        <dbReference type="ChEBI" id="CHEBI:59789"/>
        <dbReference type="ChEBI" id="CHEBI:61961"/>
    </reaction>
</comment>
<keyword evidence="3 6" id="KW-0489">Methyltransferase</keyword>
<evidence type="ECO:0000256" key="2">
    <source>
        <dbReference type="ARBA" id="ARBA00022490"/>
    </source>
</evidence>
<organism evidence="7 8">
    <name type="scientific">Xylanibacter ruminicola</name>
    <name type="common">Prevotella ruminicola</name>
    <dbReference type="NCBI Taxonomy" id="839"/>
    <lineage>
        <taxon>Bacteria</taxon>
        <taxon>Pseudomonadati</taxon>
        <taxon>Bacteroidota</taxon>
        <taxon>Bacteroidia</taxon>
        <taxon>Bacteroidales</taxon>
        <taxon>Prevotellaceae</taxon>
        <taxon>Xylanibacter</taxon>
    </lineage>
</organism>
<protein>
    <recommendedName>
        <fullName evidence="6">Ribosomal protein L11 methyltransferase</fullName>
        <shortName evidence="6">L11 Mtase</shortName>
        <ecNumber evidence="6">2.1.1.-</ecNumber>
    </recommendedName>
</protein>
<feature type="binding site" evidence="6">
    <location>
        <position position="150"/>
    </location>
    <ligand>
        <name>S-adenosyl-L-methionine</name>
        <dbReference type="ChEBI" id="CHEBI:59789"/>
    </ligand>
</feature>
<comment type="function">
    <text evidence="6">Methylates ribosomal protein L11.</text>
</comment>
<evidence type="ECO:0000256" key="4">
    <source>
        <dbReference type="ARBA" id="ARBA00022679"/>
    </source>
</evidence>
<dbReference type="GO" id="GO:0005840">
    <property type="term" value="C:ribosome"/>
    <property type="evidence" value="ECO:0007669"/>
    <property type="project" value="UniProtKB-KW"/>
</dbReference>
<keyword evidence="4 6" id="KW-0808">Transferase</keyword>
<reference evidence="7 8" key="1">
    <citation type="submission" date="2016-10" db="EMBL/GenBank/DDBJ databases">
        <authorList>
            <person name="de Groot N.N."/>
        </authorList>
    </citation>
    <scope>NUCLEOTIDE SEQUENCE [LARGE SCALE GENOMIC DNA]</scope>
    <source>
        <strain evidence="7 8">D31d</strain>
    </source>
</reference>
<dbReference type="InterPro" id="IPR029063">
    <property type="entry name" value="SAM-dependent_MTases_sf"/>
</dbReference>
<feature type="binding site" evidence="6">
    <location>
        <position position="217"/>
    </location>
    <ligand>
        <name>S-adenosyl-L-methionine</name>
        <dbReference type="ChEBI" id="CHEBI:59789"/>
    </ligand>
</feature>
<dbReference type="Proteomes" id="UP000182257">
    <property type="component" value="Unassembled WGS sequence"/>
</dbReference>
<dbReference type="HAMAP" id="MF_00735">
    <property type="entry name" value="Methyltr_PrmA"/>
    <property type="match status" value="1"/>
</dbReference>
<evidence type="ECO:0000256" key="1">
    <source>
        <dbReference type="ARBA" id="ARBA00009741"/>
    </source>
</evidence>
<evidence type="ECO:0000256" key="5">
    <source>
        <dbReference type="ARBA" id="ARBA00022691"/>
    </source>
</evidence>
<evidence type="ECO:0000313" key="8">
    <source>
        <dbReference type="Proteomes" id="UP000182257"/>
    </source>
</evidence>
<accession>A0A1H4A7P7</accession>
<dbReference type="GO" id="GO:0032259">
    <property type="term" value="P:methylation"/>
    <property type="evidence" value="ECO:0007669"/>
    <property type="project" value="UniProtKB-KW"/>
</dbReference>
<keyword evidence="7" id="KW-0687">Ribonucleoprotein</keyword>
<dbReference type="InterPro" id="IPR004498">
    <property type="entry name" value="Ribosomal_PrmA_MeTrfase"/>
</dbReference>
<name>A0A1H4A7P7_XYLRU</name>
<gene>
    <name evidence="6" type="primary">prmA</name>
    <name evidence="7" type="ORF">SAMN05216462_1092</name>
</gene>
<dbReference type="OrthoDB" id="9785995at2"/>
<evidence type="ECO:0000313" key="7">
    <source>
        <dbReference type="EMBL" id="SEA31920.1"/>
    </source>
</evidence>
<dbReference type="RefSeq" id="WP_074760586.1">
    <property type="nucleotide sequence ID" value="NZ_FNRF01000002.1"/>
</dbReference>
<dbReference type="Pfam" id="PF06325">
    <property type="entry name" value="PrmA"/>
    <property type="match status" value="1"/>
</dbReference>
<keyword evidence="5 6" id="KW-0949">S-adenosyl-L-methionine</keyword>
<dbReference type="PANTHER" id="PTHR43648">
    <property type="entry name" value="ELECTRON TRANSFER FLAVOPROTEIN BETA SUBUNIT LYSINE METHYLTRANSFERASE"/>
    <property type="match status" value="1"/>
</dbReference>
<dbReference type="PANTHER" id="PTHR43648:SF1">
    <property type="entry name" value="ELECTRON TRANSFER FLAVOPROTEIN BETA SUBUNIT LYSINE METHYLTRANSFERASE"/>
    <property type="match status" value="1"/>
</dbReference>
<keyword evidence="7" id="KW-0689">Ribosomal protein</keyword>
<dbReference type="CDD" id="cd02440">
    <property type="entry name" value="AdoMet_MTases"/>
    <property type="match status" value="1"/>
</dbReference>
<evidence type="ECO:0000256" key="6">
    <source>
        <dbReference type="HAMAP-Rule" id="MF_00735"/>
    </source>
</evidence>
<dbReference type="EMBL" id="FNRF01000002">
    <property type="protein sequence ID" value="SEA31920.1"/>
    <property type="molecule type" value="Genomic_DNA"/>
</dbReference>
<dbReference type="GO" id="GO:0016279">
    <property type="term" value="F:protein-lysine N-methyltransferase activity"/>
    <property type="evidence" value="ECO:0007669"/>
    <property type="project" value="RHEA"/>
</dbReference>
<feature type="binding site" evidence="6">
    <location>
        <position position="172"/>
    </location>
    <ligand>
        <name>S-adenosyl-L-methionine</name>
        <dbReference type="ChEBI" id="CHEBI:59789"/>
    </ligand>
</feature>
<dbReference type="NCBIfam" id="NF001785">
    <property type="entry name" value="PRK00517.2-2"/>
    <property type="match status" value="1"/>
</dbReference>
<proteinExistence type="inferred from homology"/>
<comment type="subcellular location">
    <subcellularLocation>
        <location evidence="6">Cytoplasm</location>
    </subcellularLocation>
</comment>
<feature type="binding site" evidence="6">
    <location>
        <position position="131"/>
    </location>
    <ligand>
        <name>S-adenosyl-L-methionine</name>
        <dbReference type="ChEBI" id="CHEBI:59789"/>
    </ligand>
</feature>
<comment type="similarity">
    <text evidence="1 6">Belongs to the methyltransferase superfamily. PrmA family.</text>
</comment>
<keyword evidence="2 6" id="KW-0963">Cytoplasm</keyword>
<dbReference type="InterPro" id="IPR050078">
    <property type="entry name" value="Ribosomal_L11_MeTrfase_PrmA"/>
</dbReference>